<keyword evidence="1" id="KW-0479">Metal-binding</keyword>
<proteinExistence type="predicted"/>
<dbReference type="InterPro" id="IPR000056">
    <property type="entry name" value="Ribul_P_3_epim-like"/>
</dbReference>
<evidence type="ECO:0000313" key="3">
    <source>
        <dbReference type="EMBL" id="OGE37288.1"/>
    </source>
</evidence>
<dbReference type="EMBL" id="MFDE01000047">
    <property type="protein sequence ID" value="OGE37288.1"/>
    <property type="molecule type" value="Genomic_DNA"/>
</dbReference>
<gene>
    <name evidence="3" type="ORF">A3F00_00975</name>
</gene>
<comment type="caution">
    <text evidence="3">The sequence shown here is derived from an EMBL/GenBank/DDBJ whole genome shotgun (WGS) entry which is preliminary data.</text>
</comment>
<sequence length="227" mass="25628">MIQIIPAILATIKEEYSRFIDKLNSSDLTDIDWIHIDFMDNIFVQNKSITPDIVEQSLNSFKKEAHLMVKDFKFWIQELEKAGFDRVIIHLEADEADKIRDAFKVLKGKNIQVGLAINPETSVDMMKPFLDELDIVLIMAVHPGFQGQEFILETLNRIKEISHIRSKNNYSSSEARSFLIEVDGGISDENITEIADAGADIAVVGSGLFKYDNLEEGLGKIRKALNG</sequence>
<dbReference type="GO" id="GO:0005975">
    <property type="term" value="P:carbohydrate metabolic process"/>
    <property type="evidence" value="ECO:0007669"/>
    <property type="project" value="InterPro"/>
</dbReference>
<dbReference type="CDD" id="cd00429">
    <property type="entry name" value="RPE"/>
    <property type="match status" value="1"/>
</dbReference>
<accession>A0A1F5K8Z9</accession>
<dbReference type="Proteomes" id="UP000176527">
    <property type="component" value="Unassembled WGS sequence"/>
</dbReference>
<keyword evidence="2" id="KW-0413">Isomerase</keyword>
<dbReference type="Pfam" id="PF00834">
    <property type="entry name" value="Ribul_P_3_epim"/>
    <property type="match status" value="1"/>
</dbReference>
<dbReference type="SUPFAM" id="SSF51366">
    <property type="entry name" value="Ribulose-phoshate binding barrel"/>
    <property type="match status" value="1"/>
</dbReference>
<dbReference type="InterPro" id="IPR011060">
    <property type="entry name" value="RibuloseP-bd_barrel"/>
</dbReference>
<dbReference type="NCBIfam" id="NF004076">
    <property type="entry name" value="PRK05581.1-4"/>
    <property type="match status" value="1"/>
</dbReference>
<evidence type="ECO:0000256" key="1">
    <source>
        <dbReference type="ARBA" id="ARBA00022723"/>
    </source>
</evidence>
<name>A0A1F5K8Z9_9BACT</name>
<reference evidence="3 4" key="1">
    <citation type="journal article" date="2016" name="Nat. Commun.">
        <title>Thousands of microbial genomes shed light on interconnected biogeochemical processes in an aquifer system.</title>
        <authorList>
            <person name="Anantharaman K."/>
            <person name="Brown C.T."/>
            <person name="Hug L.A."/>
            <person name="Sharon I."/>
            <person name="Castelle C.J."/>
            <person name="Probst A.J."/>
            <person name="Thomas B.C."/>
            <person name="Singh A."/>
            <person name="Wilkins M.J."/>
            <person name="Karaoz U."/>
            <person name="Brodie E.L."/>
            <person name="Williams K.H."/>
            <person name="Hubbard S.S."/>
            <person name="Banfield J.F."/>
        </authorList>
    </citation>
    <scope>NUCLEOTIDE SEQUENCE [LARGE SCALE GENOMIC DNA]</scope>
</reference>
<dbReference type="InterPro" id="IPR013785">
    <property type="entry name" value="Aldolase_TIM"/>
</dbReference>
<dbReference type="GO" id="GO:0016857">
    <property type="term" value="F:racemase and epimerase activity, acting on carbohydrates and derivatives"/>
    <property type="evidence" value="ECO:0007669"/>
    <property type="project" value="InterPro"/>
</dbReference>
<evidence type="ECO:0000313" key="4">
    <source>
        <dbReference type="Proteomes" id="UP000176527"/>
    </source>
</evidence>
<protein>
    <recommendedName>
        <fullName evidence="5">Ribulose-phosphate 3-epimerase</fullName>
    </recommendedName>
</protein>
<dbReference type="GO" id="GO:0046872">
    <property type="term" value="F:metal ion binding"/>
    <property type="evidence" value="ECO:0007669"/>
    <property type="project" value="UniProtKB-KW"/>
</dbReference>
<dbReference type="Gene3D" id="3.20.20.70">
    <property type="entry name" value="Aldolase class I"/>
    <property type="match status" value="1"/>
</dbReference>
<evidence type="ECO:0000256" key="2">
    <source>
        <dbReference type="ARBA" id="ARBA00023235"/>
    </source>
</evidence>
<dbReference type="AlphaFoldDB" id="A0A1F5K8Z9"/>
<organism evidence="3 4">
    <name type="scientific">Candidatus Daviesbacteria bacterium RIFCSPHIGHO2_12_FULL_37_11</name>
    <dbReference type="NCBI Taxonomy" id="1797777"/>
    <lineage>
        <taxon>Bacteria</taxon>
        <taxon>Candidatus Daviesiibacteriota</taxon>
    </lineage>
</organism>
<evidence type="ECO:0008006" key="5">
    <source>
        <dbReference type="Google" id="ProtNLM"/>
    </source>
</evidence>
<dbReference type="PANTHER" id="PTHR11749">
    <property type="entry name" value="RIBULOSE-5-PHOSPHATE-3-EPIMERASE"/>
    <property type="match status" value="1"/>
</dbReference>